<sequence>MLAMASVPFPPEKGEKTLYEENSGEATAIGSDGSTEEFTYTVEEERAVRRKLDKYLVPLTTFLYLLCFLDRANVGNARIQGMGTDLNLVGVRFNWVTSIFYIVYIFVEIPSNILLKLIGPRFYLPLLVVGFGFVSMCSAFVKTFPQLLVARAFLGVFEGGVMPGLAFFITCFYKREELLLRVGIYVSAASMAGAFGGLLATVLARIPEWGTESTRIHTWRNIFFFEGLITVIVGLLAPVLMPTVPSETWFLNARERRIAHDRLVTRSGLENEKVQVHHVTRSLTNINNYICAFGFFFINITVQGISLFMPTILKDLGWTSTKAQLYTVPPYVCACVVAIGIAFISDKTQRRGIYLAAFTLLGMVGFSILRWATDPNIRYMGVFFITLGAFPGGPGFLSWGMNNAAGPAVRAVSSAYIVTLGTAGGVLATWTYVSKDAPKYHTGHTINLAGQIAVCLLALGGIAYCKWENRQRDTGKRDYRLNGLNDAQIKDLGYRHPDFRYIT</sequence>
<gene>
    <name evidence="8" type="ORF">K505DRAFT_375384</name>
</gene>
<keyword evidence="9" id="KW-1185">Reference proteome</keyword>
<feature type="transmembrane region" description="Helical" evidence="6">
    <location>
        <begin position="325"/>
        <end position="345"/>
    </location>
</feature>
<dbReference type="EMBL" id="MU001931">
    <property type="protein sequence ID" value="KAF2793347.1"/>
    <property type="molecule type" value="Genomic_DNA"/>
</dbReference>
<feature type="transmembrane region" description="Helical" evidence="6">
    <location>
        <begin position="147"/>
        <end position="170"/>
    </location>
</feature>
<feature type="domain" description="Major facilitator superfamily (MFS) profile" evidence="7">
    <location>
        <begin position="56"/>
        <end position="470"/>
    </location>
</feature>
<dbReference type="Pfam" id="PF07690">
    <property type="entry name" value="MFS_1"/>
    <property type="match status" value="1"/>
</dbReference>
<evidence type="ECO:0000256" key="3">
    <source>
        <dbReference type="ARBA" id="ARBA00022692"/>
    </source>
</evidence>
<dbReference type="SUPFAM" id="SSF103473">
    <property type="entry name" value="MFS general substrate transporter"/>
    <property type="match status" value="1"/>
</dbReference>
<dbReference type="OrthoDB" id="9971669at2759"/>
<evidence type="ECO:0000256" key="1">
    <source>
        <dbReference type="ARBA" id="ARBA00004141"/>
    </source>
</evidence>
<dbReference type="GO" id="GO:0022857">
    <property type="term" value="F:transmembrane transporter activity"/>
    <property type="evidence" value="ECO:0007669"/>
    <property type="project" value="InterPro"/>
</dbReference>
<protein>
    <submittedName>
        <fullName evidence="8">MFS general substrate transporter</fullName>
    </submittedName>
</protein>
<dbReference type="PROSITE" id="PS50850">
    <property type="entry name" value="MFS"/>
    <property type="match status" value="1"/>
</dbReference>
<dbReference type="CDD" id="cd17327">
    <property type="entry name" value="MFS_FEN2_like"/>
    <property type="match status" value="1"/>
</dbReference>
<dbReference type="FunFam" id="1.20.1250.20:FF:000018">
    <property type="entry name" value="MFS transporter permease"/>
    <property type="match status" value="1"/>
</dbReference>
<dbReference type="PANTHER" id="PTHR43791:SF53">
    <property type="entry name" value="MAJOR FACILITATOR SUPERFAMILY (MFS) PROFILE DOMAIN-CONTAINING PROTEIN"/>
    <property type="match status" value="1"/>
</dbReference>
<organism evidence="8 9">
    <name type="scientific">Melanomma pulvis-pyrius CBS 109.77</name>
    <dbReference type="NCBI Taxonomy" id="1314802"/>
    <lineage>
        <taxon>Eukaryota</taxon>
        <taxon>Fungi</taxon>
        <taxon>Dikarya</taxon>
        <taxon>Ascomycota</taxon>
        <taxon>Pezizomycotina</taxon>
        <taxon>Dothideomycetes</taxon>
        <taxon>Pleosporomycetidae</taxon>
        <taxon>Pleosporales</taxon>
        <taxon>Melanommataceae</taxon>
        <taxon>Melanomma</taxon>
    </lineage>
</organism>
<evidence type="ECO:0000256" key="2">
    <source>
        <dbReference type="ARBA" id="ARBA00022448"/>
    </source>
</evidence>
<dbReference type="Proteomes" id="UP000799757">
    <property type="component" value="Unassembled WGS sequence"/>
</dbReference>
<feature type="transmembrane region" description="Helical" evidence="6">
    <location>
        <begin position="182"/>
        <end position="202"/>
    </location>
</feature>
<feature type="transmembrane region" description="Helical" evidence="6">
    <location>
        <begin position="352"/>
        <end position="373"/>
    </location>
</feature>
<evidence type="ECO:0000256" key="5">
    <source>
        <dbReference type="ARBA" id="ARBA00023136"/>
    </source>
</evidence>
<dbReference type="InterPro" id="IPR011701">
    <property type="entry name" value="MFS"/>
</dbReference>
<feature type="transmembrane region" description="Helical" evidence="6">
    <location>
        <begin position="445"/>
        <end position="467"/>
    </location>
</feature>
<dbReference type="InterPro" id="IPR020846">
    <property type="entry name" value="MFS_dom"/>
</dbReference>
<feature type="transmembrane region" description="Helical" evidence="6">
    <location>
        <begin position="93"/>
        <end position="115"/>
    </location>
</feature>
<feature type="transmembrane region" description="Helical" evidence="6">
    <location>
        <begin position="379"/>
        <end position="399"/>
    </location>
</feature>
<accession>A0A6A6XCB8</accession>
<evidence type="ECO:0000259" key="7">
    <source>
        <dbReference type="PROSITE" id="PS50850"/>
    </source>
</evidence>
<evidence type="ECO:0000256" key="4">
    <source>
        <dbReference type="ARBA" id="ARBA00022989"/>
    </source>
</evidence>
<dbReference type="FunFam" id="1.20.1250.20:FF:000013">
    <property type="entry name" value="MFS general substrate transporter"/>
    <property type="match status" value="1"/>
</dbReference>
<dbReference type="GO" id="GO:0016020">
    <property type="term" value="C:membrane"/>
    <property type="evidence" value="ECO:0007669"/>
    <property type="project" value="UniProtKB-SubCell"/>
</dbReference>
<dbReference type="Gene3D" id="1.20.1250.20">
    <property type="entry name" value="MFS general substrate transporter like domains"/>
    <property type="match status" value="2"/>
</dbReference>
<feature type="transmembrane region" description="Helical" evidence="6">
    <location>
        <begin position="411"/>
        <end position="433"/>
    </location>
</feature>
<feature type="transmembrane region" description="Helical" evidence="6">
    <location>
        <begin position="122"/>
        <end position="141"/>
    </location>
</feature>
<name>A0A6A6XCB8_9PLEO</name>
<proteinExistence type="predicted"/>
<keyword evidence="4 6" id="KW-1133">Transmembrane helix</keyword>
<evidence type="ECO:0000313" key="9">
    <source>
        <dbReference type="Proteomes" id="UP000799757"/>
    </source>
</evidence>
<keyword evidence="2" id="KW-0813">Transport</keyword>
<dbReference type="AlphaFoldDB" id="A0A6A6XCB8"/>
<comment type="subcellular location">
    <subcellularLocation>
        <location evidence="1">Membrane</location>
        <topology evidence="1">Multi-pass membrane protein</topology>
    </subcellularLocation>
</comment>
<feature type="transmembrane region" description="Helical" evidence="6">
    <location>
        <begin position="289"/>
        <end position="313"/>
    </location>
</feature>
<dbReference type="PANTHER" id="PTHR43791">
    <property type="entry name" value="PERMEASE-RELATED"/>
    <property type="match status" value="1"/>
</dbReference>
<reference evidence="8" key="1">
    <citation type="journal article" date="2020" name="Stud. Mycol.">
        <title>101 Dothideomycetes genomes: a test case for predicting lifestyles and emergence of pathogens.</title>
        <authorList>
            <person name="Haridas S."/>
            <person name="Albert R."/>
            <person name="Binder M."/>
            <person name="Bloem J."/>
            <person name="Labutti K."/>
            <person name="Salamov A."/>
            <person name="Andreopoulos B."/>
            <person name="Baker S."/>
            <person name="Barry K."/>
            <person name="Bills G."/>
            <person name="Bluhm B."/>
            <person name="Cannon C."/>
            <person name="Castanera R."/>
            <person name="Culley D."/>
            <person name="Daum C."/>
            <person name="Ezra D."/>
            <person name="Gonzalez J."/>
            <person name="Henrissat B."/>
            <person name="Kuo A."/>
            <person name="Liang C."/>
            <person name="Lipzen A."/>
            <person name="Lutzoni F."/>
            <person name="Magnuson J."/>
            <person name="Mondo S."/>
            <person name="Nolan M."/>
            <person name="Ohm R."/>
            <person name="Pangilinan J."/>
            <person name="Park H.-J."/>
            <person name="Ramirez L."/>
            <person name="Alfaro M."/>
            <person name="Sun H."/>
            <person name="Tritt A."/>
            <person name="Yoshinaga Y."/>
            <person name="Zwiers L.-H."/>
            <person name="Turgeon B."/>
            <person name="Goodwin S."/>
            <person name="Spatafora J."/>
            <person name="Crous P."/>
            <person name="Grigoriev I."/>
        </authorList>
    </citation>
    <scope>NUCLEOTIDE SEQUENCE</scope>
    <source>
        <strain evidence="8">CBS 109.77</strain>
    </source>
</reference>
<feature type="transmembrane region" description="Helical" evidence="6">
    <location>
        <begin position="222"/>
        <end position="241"/>
    </location>
</feature>
<keyword evidence="3 6" id="KW-0812">Transmembrane</keyword>
<evidence type="ECO:0000256" key="6">
    <source>
        <dbReference type="SAM" id="Phobius"/>
    </source>
</evidence>
<dbReference type="InterPro" id="IPR036259">
    <property type="entry name" value="MFS_trans_sf"/>
</dbReference>
<keyword evidence="5 6" id="KW-0472">Membrane</keyword>
<evidence type="ECO:0000313" key="8">
    <source>
        <dbReference type="EMBL" id="KAF2793347.1"/>
    </source>
</evidence>